<accession>A0A2G3E0U8</accession>
<dbReference type="Gene3D" id="3.30.70.120">
    <property type="match status" value="1"/>
</dbReference>
<dbReference type="EMBL" id="PDYG01000112">
    <property type="protein sequence ID" value="PHU36859.1"/>
    <property type="molecule type" value="Genomic_DNA"/>
</dbReference>
<keyword evidence="2" id="KW-1003">Cell membrane</keyword>
<evidence type="ECO:0000256" key="1">
    <source>
        <dbReference type="ARBA" id="ARBA00004651"/>
    </source>
</evidence>
<dbReference type="InterPro" id="IPR019264">
    <property type="entry name" value="DUF2179"/>
</dbReference>
<evidence type="ECO:0000259" key="7">
    <source>
        <dbReference type="Pfam" id="PF10035"/>
    </source>
</evidence>
<name>A0A2G3E0U8_9FIRM</name>
<dbReference type="InterPro" id="IPR015867">
    <property type="entry name" value="N-reg_PII/ATP_PRibTrfase_C"/>
</dbReference>
<reference evidence="8 9" key="2">
    <citation type="submission" date="2017-10" db="EMBL/GenBank/DDBJ databases">
        <authorList>
            <person name="Banno H."/>
            <person name="Chua N.-H."/>
        </authorList>
    </citation>
    <scope>NUCLEOTIDE SEQUENCE [LARGE SCALE GENOMIC DNA]</scope>
    <source>
        <strain evidence="8 9">JK623</strain>
    </source>
</reference>
<dbReference type="Proteomes" id="UP000224563">
    <property type="component" value="Unassembled WGS sequence"/>
</dbReference>
<dbReference type="GO" id="GO:0005886">
    <property type="term" value="C:plasma membrane"/>
    <property type="evidence" value="ECO:0007669"/>
    <property type="project" value="UniProtKB-SubCell"/>
</dbReference>
<gene>
    <name evidence="8" type="ORF">CSX02_10970</name>
</gene>
<feature type="transmembrane region" description="Helical" evidence="6">
    <location>
        <begin position="12"/>
        <end position="31"/>
    </location>
</feature>
<keyword evidence="3 6" id="KW-0812">Transmembrane</keyword>
<dbReference type="CDD" id="cd16380">
    <property type="entry name" value="YitT_C"/>
    <property type="match status" value="1"/>
</dbReference>
<dbReference type="PANTHER" id="PTHR33545">
    <property type="entry name" value="UPF0750 MEMBRANE PROTEIN YITT-RELATED"/>
    <property type="match status" value="1"/>
</dbReference>
<keyword evidence="9" id="KW-1185">Reference proteome</keyword>
<evidence type="ECO:0000256" key="4">
    <source>
        <dbReference type="ARBA" id="ARBA00022989"/>
    </source>
</evidence>
<feature type="transmembrane region" description="Helical" evidence="6">
    <location>
        <begin position="153"/>
        <end position="174"/>
    </location>
</feature>
<dbReference type="InterPro" id="IPR051461">
    <property type="entry name" value="UPF0750_membrane"/>
</dbReference>
<dbReference type="InterPro" id="IPR003740">
    <property type="entry name" value="YitT"/>
</dbReference>
<comment type="caution">
    <text evidence="8">The sequence shown here is derived from an EMBL/GenBank/DDBJ whole genome shotgun (WGS) entry which is preliminary data.</text>
</comment>
<protein>
    <recommendedName>
        <fullName evidence="7">DUF2179 domain-containing protein</fullName>
    </recommendedName>
</protein>
<feature type="transmembrane region" description="Helical" evidence="6">
    <location>
        <begin position="114"/>
        <end position="133"/>
    </location>
</feature>
<dbReference type="AlphaFoldDB" id="A0A2G3E0U8"/>
<keyword evidence="4 6" id="KW-1133">Transmembrane helix</keyword>
<organism evidence="8 9">
    <name type="scientific">Agathobacter ruminis</name>
    <dbReference type="NCBI Taxonomy" id="1712665"/>
    <lineage>
        <taxon>Bacteria</taxon>
        <taxon>Bacillati</taxon>
        <taxon>Bacillota</taxon>
        <taxon>Clostridia</taxon>
        <taxon>Lachnospirales</taxon>
        <taxon>Lachnospiraceae</taxon>
        <taxon>Agathobacter</taxon>
    </lineage>
</organism>
<evidence type="ECO:0000256" key="5">
    <source>
        <dbReference type="ARBA" id="ARBA00023136"/>
    </source>
</evidence>
<evidence type="ECO:0000256" key="3">
    <source>
        <dbReference type="ARBA" id="ARBA00022692"/>
    </source>
</evidence>
<evidence type="ECO:0000313" key="9">
    <source>
        <dbReference type="Proteomes" id="UP000224563"/>
    </source>
</evidence>
<comment type="subcellular location">
    <subcellularLocation>
        <location evidence="1">Cell membrane</location>
        <topology evidence="1">Multi-pass membrane protein</topology>
    </subcellularLocation>
</comment>
<evidence type="ECO:0000256" key="2">
    <source>
        <dbReference type="ARBA" id="ARBA00022475"/>
    </source>
</evidence>
<dbReference type="PANTHER" id="PTHR33545:SF5">
    <property type="entry name" value="UPF0750 MEMBRANE PROTEIN YITT"/>
    <property type="match status" value="1"/>
</dbReference>
<dbReference type="Pfam" id="PF10035">
    <property type="entry name" value="DUF2179"/>
    <property type="match status" value="1"/>
</dbReference>
<dbReference type="PIRSF" id="PIRSF006483">
    <property type="entry name" value="Membrane_protein_YitT"/>
    <property type="match status" value="1"/>
</dbReference>
<feature type="transmembrane region" description="Helical" evidence="6">
    <location>
        <begin position="37"/>
        <end position="53"/>
    </location>
</feature>
<proteinExistence type="predicted"/>
<sequence>MNKKARFSIILGRYMLLTLATIIIIIGIYVFKFPNNFSFGGVTGIAIVLAPFVPVTPGILTLIINMFLLLLGFIFLGKSFGLMTAYVSILMSVGLRLCELWFPMNQPLTDEPVLELIFAIALPAVASAVYFNIGASGGGTDVVAMILSKYTSLNIGAALFVADLLIVIASCFVFDTKTGLCSLTGLLAKSLVVDGVIENINLCKYFTIISDNPKPICDFITNELGRSATLYNAQGAYSGADKTIIITITKRSQAVKLRNFIKHMEPSAFIAITNSSEIIGKGFRGMN</sequence>
<dbReference type="RefSeq" id="WP_099386712.1">
    <property type="nucleotide sequence ID" value="NZ_JANSWH010000006.1"/>
</dbReference>
<evidence type="ECO:0000256" key="6">
    <source>
        <dbReference type="SAM" id="Phobius"/>
    </source>
</evidence>
<reference evidence="8 9" key="1">
    <citation type="submission" date="2017-10" db="EMBL/GenBank/DDBJ databases">
        <title>Resolving the taxonomy of Roseburia spp., Eubacterium rectale and Agathobacter spp. through phylogenomic analysis.</title>
        <authorList>
            <person name="Sheridan P.O."/>
            <person name="Walker A.W."/>
            <person name="Duncan S.H."/>
            <person name="Scott K.P."/>
            <person name="Toole P.W.O."/>
            <person name="Luis P."/>
            <person name="Flint H.J."/>
        </authorList>
    </citation>
    <scope>NUCLEOTIDE SEQUENCE [LARGE SCALE GENOMIC DNA]</scope>
    <source>
        <strain evidence="8 9">JK623</strain>
    </source>
</reference>
<evidence type="ECO:0000313" key="8">
    <source>
        <dbReference type="EMBL" id="PHU36859.1"/>
    </source>
</evidence>
<feature type="domain" description="DUF2179" evidence="7">
    <location>
        <begin position="226"/>
        <end position="280"/>
    </location>
</feature>
<keyword evidence="5 6" id="KW-0472">Membrane</keyword>
<dbReference type="Pfam" id="PF02588">
    <property type="entry name" value="YitT_membrane"/>
    <property type="match status" value="1"/>
</dbReference>